<reference evidence="2 3" key="2">
    <citation type="submission" date="2024-05" db="EMBL/GenBank/DDBJ databases">
        <authorList>
            <person name="Chen Y."/>
            <person name="Shah S."/>
            <person name="Dougan E. K."/>
            <person name="Thang M."/>
            <person name="Chan C."/>
        </authorList>
    </citation>
    <scope>NUCLEOTIDE SEQUENCE [LARGE SCALE GENOMIC DNA]</scope>
</reference>
<gene>
    <name evidence="1" type="ORF">C1SCF055_LOCUS17712</name>
</gene>
<name>A0A9P1CG28_9DINO</name>
<dbReference type="EMBL" id="CAMXCT010001509">
    <property type="protein sequence ID" value="CAI3990751.1"/>
    <property type="molecule type" value="Genomic_DNA"/>
</dbReference>
<comment type="caution">
    <text evidence="1">The sequence shown here is derived from an EMBL/GenBank/DDBJ whole genome shotgun (WGS) entry which is preliminary data.</text>
</comment>
<dbReference type="GO" id="GO:0003746">
    <property type="term" value="F:translation elongation factor activity"/>
    <property type="evidence" value="ECO:0007669"/>
    <property type="project" value="UniProtKB-KW"/>
</dbReference>
<proteinExistence type="predicted"/>
<evidence type="ECO:0000313" key="3">
    <source>
        <dbReference type="Proteomes" id="UP001152797"/>
    </source>
</evidence>
<accession>A0A9P1CG28</accession>
<sequence>MAMIAPQMRPFPSFLPPGYPMASMGPVGPTIPMQTYAGMVPGVQDNPFLAQTPLMGTLRGMPQAQQVHPLMQTQQMVPPYGNGQPQAMNMSFLPPMQSPAAPVQQVAVPGAVPGAAPGSPEISFKIGDKVQLKGHAANPSYEGKLYTVEAVDGGTVIVSHKLSDRNVSRMTFHQAYLELVTPAEEVQPEPAPEAAPVQLQPQQADPIESLQISDTVRVVGLGPRHNGRMCSVESVDVRRRLLRVKFLDSNDMLEVGPTYLELVERAKEQPPVVPERQGVQGEGGLHIGDMVRVLAPPQHRGKVAVVEVPNTGDGSLRVRLQDPFGQVNMLVLSPTHVQNMDGTPAAGTAEAMAASQAQVNAARQAAAVPPVQAGSMPGPGVAAPLAVQPGDRVRVKPSLSSQGGKVGIVEMENDGTGCVVVQIQDLMGPVRLRIHPAHLDFA</sequence>
<protein>
    <submittedName>
        <fullName evidence="2">Transcription elongation factor SPT5-like 1</fullName>
    </submittedName>
</protein>
<keyword evidence="3" id="KW-1185">Reference proteome</keyword>
<organism evidence="1">
    <name type="scientific">Cladocopium goreaui</name>
    <dbReference type="NCBI Taxonomy" id="2562237"/>
    <lineage>
        <taxon>Eukaryota</taxon>
        <taxon>Sar</taxon>
        <taxon>Alveolata</taxon>
        <taxon>Dinophyceae</taxon>
        <taxon>Suessiales</taxon>
        <taxon>Symbiodiniaceae</taxon>
        <taxon>Cladocopium</taxon>
    </lineage>
</organism>
<dbReference type="AlphaFoldDB" id="A0A9P1CG28"/>
<dbReference type="EMBL" id="CAMXCT030001509">
    <property type="protein sequence ID" value="CAL4778063.1"/>
    <property type="molecule type" value="Genomic_DNA"/>
</dbReference>
<keyword evidence="2" id="KW-0251">Elongation factor</keyword>
<dbReference type="EMBL" id="CAMXCT020001509">
    <property type="protein sequence ID" value="CAL1144126.1"/>
    <property type="molecule type" value="Genomic_DNA"/>
</dbReference>
<dbReference type="Proteomes" id="UP001152797">
    <property type="component" value="Unassembled WGS sequence"/>
</dbReference>
<keyword evidence="2" id="KW-0648">Protein biosynthesis</keyword>
<evidence type="ECO:0000313" key="1">
    <source>
        <dbReference type="EMBL" id="CAI3990751.1"/>
    </source>
</evidence>
<dbReference type="OrthoDB" id="426867at2759"/>
<evidence type="ECO:0000313" key="2">
    <source>
        <dbReference type="EMBL" id="CAL4778063.1"/>
    </source>
</evidence>
<reference evidence="1" key="1">
    <citation type="submission" date="2022-10" db="EMBL/GenBank/DDBJ databases">
        <authorList>
            <person name="Chen Y."/>
            <person name="Dougan E. K."/>
            <person name="Chan C."/>
            <person name="Rhodes N."/>
            <person name="Thang M."/>
        </authorList>
    </citation>
    <scope>NUCLEOTIDE SEQUENCE</scope>
</reference>